<accession>D8LSC5</accession>
<dbReference type="Gene3D" id="1.25.40.20">
    <property type="entry name" value="Ankyrin repeat-containing domain"/>
    <property type="match status" value="1"/>
</dbReference>
<proteinExistence type="predicted"/>
<keyword evidence="2" id="KW-1185">Reference proteome</keyword>
<dbReference type="Proteomes" id="UP000002630">
    <property type="component" value="Linkage Group LG11"/>
</dbReference>
<protein>
    <submittedName>
        <fullName evidence="1">EsV-1-199</fullName>
    </submittedName>
</protein>
<dbReference type="AlphaFoldDB" id="D8LSC5"/>
<name>D8LSC5_ECTSI</name>
<reference evidence="1 2" key="1">
    <citation type="journal article" date="2010" name="Nature">
        <title>The Ectocarpus genome and the independent evolution of multicellularity in brown algae.</title>
        <authorList>
            <person name="Cock J.M."/>
            <person name="Sterck L."/>
            <person name="Rouze P."/>
            <person name="Scornet D."/>
            <person name="Allen A.E."/>
            <person name="Amoutzias G."/>
            <person name="Anthouard V."/>
            <person name="Artiguenave F."/>
            <person name="Aury J.M."/>
            <person name="Badger J.H."/>
            <person name="Beszteri B."/>
            <person name="Billiau K."/>
            <person name="Bonnet E."/>
            <person name="Bothwell J.H."/>
            <person name="Bowler C."/>
            <person name="Boyen C."/>
            <person name="Brownlee C."/>
            <person name="Carrano C.J."/>
            <person name="Charrier B."/>
            <person name="Cho G.Y."/>
            <person name="Coelho S.M."/>
            <person name="Collen J."/>
            <person name="Corre E."/>
            <person name="Da Silva C."/>
            <person name="Delage L."/>
            <person name="Delaroque N."/>
            <person name="Dittami S.M."/>
            <person name="Doulbeau S."/>
            <person name="Elias M."/>
            <person name="Farnham G."/>
            <person name="Gachon C.M."/>
            <person name="Gschloessl B."/>
            <person name="Heesch S."/>
            <person name="Jabbari K."/>
            <person name="Jubin C."/>
            <person name="Kawai H."/>
            <person name="Kimura K."/>
            <person name="Kloareg B."/>
            <person name="Kupper F.C."/>
            <person name="Lang D."/>
            <person name="Le Bail A."/>
            <person name="Leblanc C."/>
            <person name="Lerouge P."/>
            <person name="Lohr M."/>
            <person name="Lopez P.J."/>
            <person name="Martens C."/>
            <person name="Maumus F."/>
            <person name="Michel G."/>
            <person name="Miranda-Saavedra D."/>
            <person name="Morales J."/>
            <person name="Moreau H."/>
            <person name="Motomura T."/>
            <person name="Nagasato C."/>
            <person name="Napoli C.A."/>
            <person name="Nelson D.R."/>
            <person name="Nyvall-Collen P."/>
            <person name="Peters A.F."/>
            <person name="Pommier C."/>
            <person name="Potin P."/>
            <person name="Poulain J."/>
            <person name="Quesneville H."/>
            <person name="Read B."/>
            <person name="Rensing S.A."/>
            <person name="Ritter A."/>
            <person name="Rousvoal S."/>
            <person name="Samanta M."/>
            <person name="Samson G."/>
            <person name="Schroeder D.C."/>
            <person name="Segurens B."/>
            <person name="Strittmatter M."/>
            <person name="Tonon T."/>
            <person name="Tregear J.W."/>
            <person name="Valentin K."/>
            <person name="von Dassow P."/>
            <person name="Yamagishi T."/>
            <person name="Van de Peer Y."/>
            <person name="Wincker P."/>
        </authorList>
    </citation>
    <scope>NUCLEOTIDE SEQUENCE [LARGE SCALE GENOMIC DNA]</scope>
    <source>
        <strain evidence="2">Ec32 / CCAP1310/4</strain>
    </source>
</reference>
<organism evidence="1 2">
    <name type="scientific">Ectocarpus siliculosus</name>
    <name type="common">Brown alga</name>
    <name type="synonym">Conferva siliculosa</name>
    <dbReference type="NCBI Taxonomy" id="2880"/>
    <lineage>
        <taxon>Eukaryota</taxon>
        <taxon>Sar</taxon>
        <taxon>Stramenopiles</taxon>
        <taxon>Ochrophyta</taxon>
        <taxon>PX clade</taxon>
        <taxon>Phaeophyceae</taxon>
        <taxon>Ectocarpales</taxon>
        <taxon>Ectocarpaceae</taxon>
        <taxon>Ectocarpus</taxon>
    </lineage>
</organism>
<dbReference type="SUPFAM" id="SSF48403">
    <property type="entry name" value="Ankyrin repeat"/>
    <property type="match status" value="1"/>
</dbReference>
<dbReference type="EMBL" id="FN649736">
    <property type="protein sequence ID" value="CBN75182.1"/>
    <property type="molecule type" value="Genomic_DNA"/>
</dbReference>
<dbReference type="InterPro" id="IPR036770">
    <property type="entry name" value="Ankyrin_rpt-contain_sf"/>
</dbReference>
<sequence length="239" mass="25902">MNQHMDIMAILTGAGVRDAMGYVLLGTAGLGREASVQFLLRQRRKESEMSVHAYANSSDGSGMTPLSCSIEWCSSGNPRIVRLLVDAGADTTSTVRVTNLNGGVEYNDTPLAVTTSLLREKVVDGKPATEEQLHRLQAIRRLLLRVDAVHAVSWLWPSDAPSIVHAVERSCGPEPRRPPLSLTLPILKRRAKTCHVFVATLLRSSPISSGRGSRRADLSKEKAGTVSLESLGETAVTFF</sequence>
<gene>
    <name evidence="1" type="ORF">Esi_0072_0020</name>
</gene>
<evidence type="ECO:0000313" key="1">
    <source>
        <dbReference type="EMBL" id="CBN75182.1"/>
    </source>
</evidence>
<evidence type="ECO:0000313" key="2">
    <source>
        <dbReference type="Proteomes" id="UP000002630"/>
    </source>
</evidence>
<dbReference type="InParanoid" id="D8LSC5"/>
<dbReference type="EMBL" id="FN648949">
    <property type="protein sequence ID" value="CBN75182.1"/>
    <property type="molecule type" value="Genomic_DNA"/>
</dbReference>